<dbReference type="RefSeq" id="WP_089140120.1">
    <property type="nucleotide sequence ID" value="NZ_AP018685.1"/>
</dbReference>
<dbReference type="SUPFAM" id="SSF103473">
    <property type="entry name" value="MFS general substrate transporter"/>
    <property type="match status" value="1"/>
</dbReference>
<reference evidence="9 10" key="1">
    <citation type="submission" date="2024-10" db="EMBL/GenBank/DDBJ databases">
        <authorList>
            <person name="Yibar A."/>
            <person name="Saticioglu I.B."/>
            <person name="Duman M."/>
            <person name="Ajmi N."/>
            <person name="Gurler F."/>
            <person name="Ay H."/>
            <person name="Onuk E."/>
            <person name="Guler S."/>
            <person name="Romalde J.L."/>
        </authorList>
    </citation>
    <scope>NUCLEOTIDE SEQUENCE [LARGE SCALE GENOMIC DNA]</scope>
    <source>
        <strain evidence="9 10">14-MA-B</strain>
    </source>
</reference>
<evidence type="ECO:0000256" key="7">
    <source>
        <dbReference type="ARBA" id="ARBA00023136"/>
    </source>
</evidence>
<keyword evidence="6 8" id="KW-1133">Transmembrane helix</keyword>
<name>A0ABW7IT41_9VIBR</name>
<evidence type="ECO:0000256" key="3">
    <source>
        <dbReference type="ARBA" id="ARBA00022475"/>
    </source>
</evidence>
<feature type="transmembrane region" description="Helical" evidence="8">
    <location>
        <begin position="246"/>
        <end position="263"/>
    </location>
</feature>
<sequence>MTTQQVTVSKTKSFMTVSLIELWERFGYYGMQALIVYFMIQRLGFEDSRANLVWGACAALIYVSPAIGGWIGDKVLGTKRTMLMGAFILAIGYALMTLPSENTWVLFTALGVIVVGNGMFKPNAGNLVRKIYEGDDSKIDSAFTIYYMAVNVGSTVSMLLTPWVKDYVNEQYHNEFGWHAAFAVCCVGLLVGLANFFVMRNTLSAYGSEPDTKPVDGRKLTLVLLGSLFAVGISALILEYQALARIFVYVAGIVVLGIFTHLIRSSEQHERAGLIAALVLIIQTVFFFIFYQQMSTSLALFALRNVDLNFTVFGTHLLTWSPAQFQALNPIWIMLLSPVLALIYSKAGAKNKDLSIAAKFALGFAVVAIGFFVYGFAGNFAVNGKTTSWVMIIGYGAYSLGELLVSGLGLAMIARYAPERMGGFMMGAYFVACGISQYLGGVVANFASIPRGMTNPLETLDIYTSLFNKLGMAAVVCTFIALAVLPLMRSLDKKHQGIQ</sequence>
<dbReference type="InterPro" id="IPR036259">
    <property type="entry name" value="MFS_trans_sf"/>
</dbReference>
<keyword evidence="7 8" id="KW-0472">Membrane</keyword>
<gene>
    <name evidence="9" type="ORF">ACGRQ9_04695</name>
</gene>
<feature type="transmembrane region" description="Helical" evidence="8">
    <location>
        <begin position="389"/>
        <end position="414"/>
    </location>
</feature>
<dbReference type="InterPro" id="IPR005279">
    <property type="entry name" value="Dipep/tripep_permease"/>
</dbReference>
<feature type="transmembrane region" description="Helical" evidence="8">
    <location>
        <begin position="176"/>
        <end position="199"/>
    </location>
</feature>
<proteinExistence type="predicted"/>
<dbReference type="EMBL" id="JBIHSN010000002">
    <property type="protein sequence ID" value="MFH0264796.1"/>
    <property type="molecule type" value="Genomic_DNA"/>
</dbReference>
<evidence type="ECO:0000256" key="1">
    <source>
        <dbReference type="ARBA" id="ARBA00004651"/>
    </source>
</evidence>
<keyword evidence="2" id="KW-0813">Transport</keyword>
<keyword evidence="10" id="KW-1185">Reference proteome</keyword>
<dbReference type="InterPro" id="IPR000109">
    <property type="entry name" value="POT_fam"/>
</dbReference>
<feature type="transmembrane region" description="Helical" evidence="8">
    <location>
        <begin position="104"/>
        <end position="120"/>
    </location>
</feature>
<dbReference type="Gene3D" id="1.20.1250.20">
    <property type="entry name" value="MFS general substrate transporter like domains"/>
    <property type="match status" value="1"/>
</dbReference>
<feature type="transmembrane region" description="Helical" evidence="8">
    <location>
        <begin position="141"/>
        <end position="164"/>
    </location>
</feature>
<keyword evidence="4 8" id="KW-0812">Transmembrane</keyword>
<dbReference type="Pfam" id="PF00854">
    <property type="entry name" value="PTR2"/>
    <property type="match status" value="1"/>
</dbReference>
<keyword evidence="3" id="KW-1003">Cell membrane</keyword>
<comment type="caution">
    <text evidence="9">The sequence shown here is derived from an EMBL/GenBank/DDBJ whole genome shotgun (WGS) entry which is preliminary data.</text>
</comment>
<dbReference type="PANTHER" id="PTHR23517:SF15">
    <property type="entry name" value="PROTON-DEPENDENT OLIGOPEPTIDE FAMILY TRANSPORT PROTEIN"/>
    <property type="match status" value="1"/>
</dbReference>
<feature type="transmembrane region" description="Helical" evidence="8">
    <location>
        <begin position="220"/>
        <end position="240"/>
    </location>
</feature>
<evidence type="ECO:0000256" key="8">
    <source>
        <dbReference type="SAM" id="Phobius"/>
    </source>
</evidence>
<dbReference type="Proteomes" id="UP001607151">
    <property type="component" value="Unassembled WGS sequence"/>
</dbReference>
<evidence type="ECO:0000256" key="6">
    <source>
        <dbReference type="ARBA" id="ARBA00022989"/>
    </source>
</evidence>
<comment type="subcellular location">
    <subcellularLocation>
        <location evidence="1">Cell membrane</location>
        <topology evidence="1">Multi-pass membrane protein</topology>
    </subcellularLocation>
</comment>
<evidence type="ECO:0000256" key="2">
    <source>
        <dbReference type="ARBA" id="ARBA00022448"/>
    </source>
</evidence>
<feature type="transmembrane region" description="Helical" evidence="8">
    <location>
        <begin position="327"/>
        <end position="344"/>
    </location>
</feature>
<organism evidence="9 10">
    <name type="scientific">Vibrio rumoiensis</name>
    <dbReference type="NCBI Taxonomy" id="76258"/>
    <lineage>
        <taxon>Bacteria</taxon>
        <taxon>Pseudomonadati</taxon>
        <taxon>Pseudomonadota</taxon>
        <taxon>Gammaproteobacteria</taxon>
        <taxon>Vibrionales</taxon>
        <taxon>Vibrionaceae</taxon>
        <taxon>Vibrio</taxon>
    </lineage>
</organism>
<dbReference type="InterPro" id="IPR050171">
    <property type="entry name" value="MFS_Transporters"/>
</dbReference>
<evidence type="ECO:0000256" key="5">
    <source>
        <dbReference type="ARBA" id="ARBA00022856"/>
    </source>
</evidence>
<evidence type="ECO:0000313" key="10">
    <source>
        <dbReference type="Proteomes" id="UP001607151"/>
    </source>
</evidence>
<evidence type="ECO:0000313" key="9">
    <source>
        <dbReference type="EMBL" id="MFH0264796.1"/>
    </source>
</evidence>
<feature type="transmembrane region" description="Helical" evidence="8">
    <location>
        <begin position="22"/>
        <end position="40"/>
    </location>
</feature>
<protein>
    <submittedName>
        <fullName evidence="9">Peptide MFS transporter</fullName>
    </submittedName>
</protein>
<feature type="transmembrane region" description="Helical" evidence="8">
    <location>
        <begin position="272"/>
        <end position="291"/>
    </location>
</feature>
<feature type="transmembrane region" description="Helical" evidence="8">
    <location>
        <begin position="426"/>
        <end position="450"/>
    </location>
</feature>
<dbReference type="CDD" id="cd17346">
    <property type="entry name" value="MFS_DtpA_like"/>
    <property type="match status" value="1"/>
</dbReference>
<feature type="transmembrane region" description="Helical" evidence="8">
    <location>
        <begin position="52"/>
        <end position="72"/>
    </location>
</feature>
<evidence type="ECO:0000256" key="4">
    <source>
        <dbReference type="ARBA" id="ARBA00022692"/>
    </source>
</evidence>
<keyword evidence="5" id="KW-0571">Peptide transport</keyword>
<dbReference type="PANTHER" id="PTHR23517">
    <property type="entry name" value="RESISTANCE PROTEIN MDTM, PUTATIVE-RELATED-RELATED"/>
    <property type="match status" value="1"/>
</dbReference>
<dbReference type="NCBIfam" id="TIGR00924">
    <property type="entry name" value="yjdL_sub1_fam"/>
    <property type="match status" value="1"/>
</dbReference>
<feature type="transmembrane region" description="Helical" evidence="8">
    <location>
        <begin position="81"/>
        <end position="98"/>
    </location>
</feature>
<feature type="transmembrane region" description="Helical" evidence="8">
    <location>
        <begin position="470"/>
        <end position="488"/>
    </location>
</feature>
<keyword evidence="5" id="KW-0653">Protein transport</keyword>
<feature type="transmembrane region" description="Helical" evidence="8">
    <location>
        <begin position="356"/>
        <end position="377"/>
    </location>
</feature>
<accession>A0ABW7IT41</accession>